<evidence type="ECO:0000313" key="3">
    <source>
        <dbReference type="EMBL" id="KAK0625410.1"/>
    </source>
</evidence>
<feature type="compositionally biased region" description="Basic and acidic residues" evidence="1">
    <location>
        <begin position="71"/>
        <end position="83"/>
    </location>
</feature>
<evidence type="ECO:0000313" key="4">
    <source>
        <dbReference type="Proteomes" id="UP001174934"/>
    </source>
</evidence>
<feature type="chain" id="PRO_5041420554" description="Secreted protein" evidence="2">
    <location>
        <begin position="16"/>
        <end position="105"/>
    </location>
</feature>
<feature type="region of interest" description="Disordered" evidence="1">
    <location>
        <begin position="48"/>
        <end position="83"/>
    </location>
</feature>
<dbReference type="Proteomes" id="UP001174934">
    <property type="component" value="Unassembled WGS sequence"/>
</dbReference>
<evidence type="ECO:0008006" key="5">
    <source>
        <dbReference type="Google" id="ProtNLM"/>
    </source>
</evidence>
<dbReference type="EMBL" id="JAULSR010000003">
    <property type="protein sequence ID" value="KAK0625410.1"/>
    <property type="molecule type" value="Genomic_DNA"/>
</dbReference>
<protein>
    <recommendedName>
        <fullName evidence="5">Secreted protein</fullName>
    </recommendedName>
</protein>
<comment type="caution">
    <text evidence="3">The sequence shown here is derived from an EMBL/GenBank/DDBJ whole genome shotgun (WGS) entry which is preliminary data.</text>
</comment>
<evidence type="ECO:0000256" key="1">
    <source>
        <dbReference type="SAM" id="MobiDB-lite"/>
    </source>
</evidence>
<name>A0AA39X243_9PEZI</name>
<feature type="compositionally biased region" description="Low complexity" evidence="1">
    <location>
        <begin position="48"/>
        <end position="66"/>
    </location>
</feature>
<keyword evidence="4" id="KW-1185">Reference proteome</keyword>
<proteinExistence type="predicted"/>
<keyword evidence="2" id="KW-0732">Signal</keyword>
<dbReference type="AlphaFoldDB" id="A0AA39X243"/>
<organism evidence="3 4">
    <name type="scientific">Bombardia bombarda</name>
    <dbReference type="NCBI Taxonomy" id="252184"/>
    <lineage>
        <taxon>Eukaryota</taxon>
        <taxon>Fungi</taxon>
        <taxon>Dikarya</taxon>
        <taxon>Ascomycota</taxon>
        <taxon>Pezizomycotina</taxon>
        <taxon>Sordariomycetes</taxon>
        <taxon>Sordariomycetidae</taxon>
        <taxon>Sordariales</taxon>
        <taxon>Lasiosphaeriaceae</taxon>
        <taxon>Bombardia</taxon>
    </lineage>
</organism>
<sequence>MMALLLCVLAPRNTTMPSSGGGQTRHVSRLSGQKVAVLQIAECRNCTAPPAQQPPQQTTITAPTAPCETIEEQRKKRNEGEIESHGCAGTITKMTAQGFLSFSFF</sequence>
<reference evidence="3" key="1">
    <citation type="submission" date="2023-06" db="EMBL/GenBank/DDBJ databases">
        <title>Genome-scale phylogeny and comparative genomics of the fungal order Sordariales.</title>
        <authorList>
            <consortium name="Lawrence Berkeley National Laboratory"/>
            <person name="Hensen N."/>
            <person name="Bonometti L."/>
            <person name="Westerberg I."/>
            <person name="Brannstrom I.O."/>
            <person name="Guillou S."/>
            <person name="Cros-Aarteil S."/>
            <person name="Calhoun S."/>
            <person name="Haridas S."/>
            <person name="Kuo A."/>
            <person name="Mondo S."/>
            <person name="Pangilinan J."/>
            <person name="Riley R."/>
            <person name="LaButti K."/>
            <person name="Andreopoulos B."/>
            <person name="Lipzen A."/>
            <person name="Chen C."/>
            <person name="Yanf M."/>
            <person name="Daum C."/>
            <person name="Ng V."/>
            <person name="Clum A."/>
            <person name="Steindorff A."/>
            <person name="Ohm R."/>
            <person name="Martin F."/>
            <person name="Silar P."/>
            <person name="Natvig D."/>
            <person name="Lalanne C."/>
            <person name="Gautier V."/>
            <person name="Ament-velasquez S.L."/>
            <person name="Kruys A."/>
            <person name="Hutchinson M.I."/>
            <person name="Powell A.J."/>
            <person name="Barry K."/>
            <person name="Miller A.N."/>
            <person name="Grigoriev I.V."/>
            <person name="Debuchy R."/>
            <person name="Gladieux P."/>
            <person name="Thoren M.H."/>
            <person name="Johannesson H."/>
        </authorList>
    </citation>
    <scope>NUCLEOTIDE SEQUENCE</scope>
    <source>
        <strain evidence="3">SMH3391-2</strain>
    </source>
</reference>
<feature type="signal peptide" evidence="2">
    <location>
        <begin position="1"/>
        <end position="15"/>
    </location>
</feature>
<gene>
    <name evidence="3" type="ORF">B0T17DRAFT_532739</name>
</gene>
<evidence type="ECO:0000256" key="2">
    <source>
        <dbReference type="SAM" id="SignalP"/>
    </source>
</evidence>
<accession>A0AA39X243</accession>